<dbReference type="GO" id="GO:0006310">
    <property type="term" value="P:DNA recombination"/>
    <property type="evidence" value="ECO:0007669"/>
    <property type="project" value="UniProtKB-KW"/>
</dbReference>
<dbReference type="AlphaFoldDB" id="A0A2A6RD61"/>
<dbReference type="Pfam" id="PF02899">
    <property type="entry name" value="Phage_int_SAM_1"/>
    <property type="match status" value="1"/>
</dbReference>
<sequence length="252" mass="28246">MAMPLAHSEMMCYHWDYHQKVCGRCAMPETIQSLLDAYVAHLHQKGYRATTLRAYRGDLGAAAVAFPQPLVDVQRADLEAWLAAVTTATTHARRLASLRGFFAWCLAHHFITHDPTLGLEVRRSTKRLPRPVQGQCDRVALDRAIATYALPYRLLFTLLRETGMRVGEALALNVGDVHLGLGQEGLHVRDPKNRVERVVILGPNSTERSMRLLRRHLKLLGDAPLGSLSDYADHHRGRWSHPCDPLPAGDSR</sequence>
<evidence type="ECO:0000256" key="1">
    <source>
        <dbReference type="ARBA" id="ARBA00022908"/>
    </source>
</evidence>
<dbReference type="PROSITE" id="PS51900">
    <property type="entry name" value="CB"/>
    <property type="match status" value="1"/>
</dbReference>
<accession>A0A2A6RD61</accession>
<proteinExistence type="predicted"/>
<dbReference type="InterPro" id="IPR044068">
    <property type="entry name" value="CB"/>
</dbReference>
<evidence type="ECO:0000256" key="4">
    <source>
        <dbReference type="PROSITE-ProRule" id="PRU01248"/>
    </source>
</evidence>
<evidence type="ECO:0000259" key="6">
    <source>
        <dbReference type="PROSITE" id="PS51900"/>
    </source>
</evidence>
<dbReference type="SUPFAM" id="SSF56349">
    <property type="entry name" value="DNA breaking-rejoining enzymes"/>
    <property type="match status" value="1"/>
</dbReference>
<dbReference type="InterPro" id="IPR013762">
    <property type="entry name" value="Integrase-like_cat_sf"/>
</dbReference>
<evidence type="ECO:0008006" key="9">
    <source>
        <dbReference type="Google" id="ProtNLM"/>
    </source>
</evidence>
<evidence type="ECO:0000256" key="2">
    <source>
        <dbReference type="ARBA" id="ARBA00023125"/>
    </source>
</evidence>
<dbReference type="PROSITE" id="PS51898">
    <property type="entry name" value="TYR_RECOMBINASE"/>
    <property type="match status" value="1"/>
</dbReference>
<keyword evidence="2 4" id="KW-0238">DNA-binding</keyword>
<protein>
    <recommendedName>
        <fullName evidence="9">Integrase</fullName>
    </recommendedName>
</protein>
<dbReference type="InterPro" id="IPR011010">
    <property type="entry name" value="DNA_brk_join_enz"/>
</dbReference>
<dbReference type="OrthoDB" id="9801717at2"/>
<dbReference type="Proteomes" id="UP000220527">
    <property type="component" value="Unassembled WGS sequence"/>
</dbReference>
<dbReference type="Pfam" id="PF00589">
    <property type="entry name" value="Phage_integrase"/>
    <property type="match status" value="1"/>
</dbReference>
<dbReference type="Gene3D" id="1.10.443.10">
    <property type="entry name" value="Intergrase catalytic core"/>
    <property type="match status" value="1"/>
</dbReference>
<dbReference type="EMBL" id="NQWI01000205">
    <property type="protein sequence ID" value="PDW00035.1"/>
    <property type="molecule type" value="Genomic_DNA"/>
</dbReference>
<organism evidence="7 8">
    <name type="scientific">Candidatus Viridilinea mediisalina</name>
    <dbReference type="NCBI Taxonomy" id="2024553"/>
    <lineage>
        <taxon>Bacteria</taxon>
        <taxon>Bacillati</taxon>
        <taxon>Chloroflexota</taxon>
        <taxon>Chloroflexia</taxon>
        <taxon>Chloroflexales</taxon>
        <taxon>Chloroflexineae</taxon>
        <taxon>Oscillochloridaceae</taxon>
        <taxon>Candidatus Viridilinea</taxon>
    </lineage>
</organism>
<comment type="caution">
    <text evidence="7">The sequence shown here is derived from an EMBL/GenBank/DDBJ whole genome shotgun (WGS) entry which is preliminary data.</text>
</comment>
<dbReference type="InterPro" id="IPR010998">
    <property type="entry name" value="Integrase_recombinase_N"/>
</dbReference>
<evidence type="ECO:0000259" key="5">
    <source>
        <dbReference type="PROSITE" id="PS51898"/>
    </source>
</evidence>
<dbReference type="GO" id="GO:0003677">
    <property type="term" value="F:DNA binding"/>
    <property type="evidence" value="ECO:0007669"/>
    <property type="project" value="UniProtKB-UniRule"/>
</dbReference>
<dbReference type="InterPro" id="IPR004107">
    <property type="entry name" value="Integrase_SAM-like_N"/>
</dbReference>
<dbReference type="InterPro" id="IPR002104">
    <property type="entry name" value="Integrase_catalytic"/>
</dbReference>
<evidence type="ECO:0000256" key="3">
    <source>
        <dbReference type="ARBA" id="ARBA00023172"/>
    </source>
</evidence>
<evidence type="ECO:0000313" key="7">
    <source>
        <dbReference type="EMBL" id="PDW00035.1"/>
    </source>
</evidence>
<dbReference type="GO" id="GO:0015074">
    <property type="term" value="P:DNA integration"/>
    <property type="evidence" value="ECO:0007669"/>
    <property type="project" value="UniProtKB-KW"/>
</dbReference>
<feature type="domain" description="Core-binding (CB)" evidence="6">
    <location>
        <begin position="29"/>
        <end position="106"/>
    </location>
</feature>
<name>A0A2A6RD61_9CHLR</name>
<gene>
    <name evidence="7" type="ORF">CJ255_21205</name>
</gene>
<keyword evidence="3" id="KW-0233">DNA recombination</keyword>
<evidence type="ECO:0000313" key="8">
    <source>
        <dbReference type="Proteomes" id="UP000220527"/>
    </source>
</evidence>
<reference evidence="8" key="1">
    <citation type="submission" date="2017-08" db="EMBL/GenBank/DDBJ databases">
        <authorList>
            <person name="Grouzdev D.S."/>
            <person name="Gaisin V.A."/>
            <person name="Rysina M.S."/>
            <person name="Gorlenko V.M."/>
        </authorList>
    </citation>
    <scope>NUCLEOTIDE SEQUENCE [LARGE SCALE GENOMIC DNA]</scope>
    <source>
        <strain evidence="8">Kir15-3F</strain>
    </source>
</reference>
<keyword evidence="1" id="KW-0229">DNA integration</keyword>
<feature type="domain" description="Tyr recombinase" evidence="5">
    <location>
        <begin position="127"/>
        <end position="252"/>
    </location>
</feature>
<keyword evidence="8" id="KW-1185">Reference proteome</keyword>
<dbReference type="Gene3D" id="1.10.150.130">
    <property type="match status" value="1"/>
</dbReference>